<dbReference type="PANTHER" id="PTHR34384">
    <property type="entry name" value="L-2,3-DIAMINOPROPANOATE--CITRATE LIGASE"/>
    <property type="match status" value="1"/>
</dbReference>
<dbReference type="Gene3D" id="2.30.30.1240">
    <property type="entry name" value="AscD, thumb domain, four stranded beta-sheet"/>
    <property type="match status" value="1"/>
</dbReference>
<keyword evidence="5" id="KW-1185">Reference proteome</keyword>
<dbReference type="Gene3D" id="3.30.160.870">
    <property type="match status" value="1"/>
</dbReference>
<comment type="caution">
    <text evidence="4">The sequence shown here is derived from an EMBL/GenBank/DDBJ whole genome shotgun (WGS) entry which is preliminary data.</text>
</comment>
<dbReference type="Proteomes" id="UP001596030">
    <property type="component" value="Unassembled WGS sequence"/>
</dbReference>
<dbReference type="Pfam" id="PF04183">
    <property type="entry name" value="IucA_IucC"/>
    <property type="match status" value="1"/>
</dbReference>
<dbReference type="EMBL" id="JBHSEU010000010">
    <property type="protein sequence ID" value="MFC4538616.1"/>
    <property type="molecule type" value="Genomic_DNA"/>
</dbReference>
<evidence type="ECO:0000259" key="3">
    <source>
        <dbReference type="Pfam" id="PF06276"/>
    </source>
</evidence>
<accession>A0ABV9CZD0</accession>
<evidence type="ECO:0000313" key="5">
    <source>
        <dbReference type="Proteomes" id="UP001596030"/>
    </source>
</evidence>
<evidence type="ECO:0000259" key="2">
    <source>
        <dbReference type="Pfam" id="PF04183"/>
    </source>
</evidence>
<evidence type="ECO:0000256" key="1">
    <source>
        <dbReference type="ARBA" id="ARBA00007832"/>
    </source>
</evidence>
<dbReference type="PANTHER" id="PTHR34384:SF5">
    <property type="entry name" value="L-2,3-DIAMINOPROPANOATE--CITRATE LIGASE"/>
    <property type="match status" value="1"/>
</dbReference>
<feature type="domain" description="Aerobactin siderophore biosynthesis IucA/IucC-like C-terminal" evidence="3">
    <location>
        <begin position="366"/>
        <end position="527"/>
    </location>
</feature>
<dbReference type="InterPro" id="IPR037455">
    <property type="entry name" value="LucA/IucC-like"/>
</dbReference>
<proteinExistence type="inferred from homology"/>
<organism evidence="4 5">
    <name type="scientific">Chromohalobacter sarecensis</name>
    <dbReference type="NCBI Taxonomy" id="245294"/>
    <lineage>
        <taxon>Bacteria</taxon>
        <taxon>Pseudomonadati</taxon>
        <taxon>Pseudomonadota</taxon>
        <taxon>Gammaproteobacteria</taxon>
        <taxon>Oceanospirillales</taxon>
        <taxon>Halomonadaceae</taxon>
        <taxon>Chromohalobacter</taxon>
    </lineage>
</organism>
<protein>
    <submittedName>
        <fullName evidence="4">IucA/IucC family protein</fullName>
    </submittedName>
</protein>
<name>A0ABV9CZD0_9GAMM</name>
<dbReference type="Pfam" id="PF06276">
    <property type="entry name" value="FhuF"/>
    <property type="match status" value="1"/>
</dbReference>
<gene>
    <name evidence="4" type="ORF">ACFO0U_07515</name>
</gene>
<feature type="domain" description="Aerobactin siderophore biosynthesis IucA/IucC N-terminal" evidence="2">
    <location>
        <begin position="99"/>
        <end position="333"/>
    </location>
</feature>
<dbReference type="InterPro" id="IPR022770">
    <property type="entry name" value="IucA/IucC-like_C"/>
</dbReference>
<sequence length="550" mass="62425">MPLLIEWSASLSLFVMVDRRSVIGSHFYLSEVYLREAEGTGWHAPEMVELITALLEHCRWNEGTLNQELCDQVMQSQDVMTTIVAHAVEQPRLHPLADYRCSEQGLWFGHPNHPTPKARQWPPQLLQDEKPAYSPEFGATTTLHEFSFPVAGLSVQTNRLNALDVLPHAGDQRRAEDLDRVVLSMHPVQADLFRQDARVAEMIQKKVIGDLGPSRWHAAPTASMRTWYLEGHPWFIKGSLNVRITNCVRKNAWYELESTLVIDRIMHRLAQSKDTTLAALCVAQEPATLHWAPPEGDEADQRWFREQTGVILRENFCQRFRPERCLLSATLFARDAQLVPLVLSFIAGSTSAEGHDALPSEAQSRAWFQTYLRTLVAPVMGLFFRHGIVMEPHLQNCVLIHDQGMPRQMLLRDFEGVKLTHDKGVDWLTGESLHPHVRESMTYSREQGWNRIAYCLLVNHVAEAILALSWQRPALGDALWQDTLDELHRVRQTLGTSAPELDALLEGGDLPCKTNFKLRLLAQADRQAEYVALPNPWCVTRAVGQEVAYG</sequence>
<dbReference type="Gene3D" id="1.10.340.60">
    <property type="entry name" value="AcsD, palm domain, helix bundle"/>
    <property type="match status" value="1"/>
</dbReference>
<dbReference type="InterPro" id="IPR043033">
    <property type="entry name" value="PvsD/AcsD-like_thumb_beta"/>
</dbReference>
<dbReference type="Gene3D" id="1.10.150.640">
    <property type="entry name" value="AcsD, thumb domain, helical bundle"/>
    <property type="match status" value="1"/>
</dbReference>
<dbReference type="InterPro" id="IPR007310">
    <property type="entry name" value="Aerobactin_biosyn_IucA/IucC_N"/>
</dbReference>
<comment type="similarity">
    <text evidence="1">Belongs to the IucA/IucC family.</text>
</comment>
<dbReference type="InterPro" id="IPR043045">
    <property type="entry name" value="PvsD/AcsD-like_palm_helix"/>
</dbReference>
<dbReference type="InterPro" id="IPR043032">
    <property type="entry name" value="PvsD/AcsD-like_thumb_helix"/>
</dbReference>
<reference evidence="5" key="1">
    <citation type="journal article" date="2019" name="Int. J. Syst. Evol. Microbiol.">
        <title>The Global Catalogue of Microorganisms (GCM) 10K type strain sequencing project: providing services to taxonomists for standard genome sequencing and annotation.</title>
        <authorList>
            <consortium name="The Broad Institute Genomics Platform"/>
            <consortium name="The Broad Institute Genome Sequencing Center for Infectious Disease"/>
            <person name="Wu L."/>
            <person name="Ma J."/>
        </authorList>
    </citation>
    <scope>NUCLEOTIDE SEQUENCE [LARGE SCALE GENOMIC DNA]</scope>
    <source>
        <strain evidence="5">CGMCC 1.12121</strain>
    </source>
</reference>
<dbReference type="RefSeq" id="WP_246968418.1">
    <property type="nucleotide sequence ID" value="NZ_JAKGAN010000001.1"/>
</dbReference>
<evidence type="ECO:0000313" key="4">
    <source>
        <dbReference type="EMBL" id="MFC4538616.1"/>
    </source>
</evidence>